<dbReference type="OrthoDB" id="6443468at2759"/>
<dbReference type="AlphaFoldDB" id="A0A8X6HVZ9"/>
<dbReference type="Proteomes" id="UP000887116">
    <property type="component" value="Unassembled WGS sequence"/>
</dbReference>
<keyword evidence="2" id="KW-1185">Reference proteome</keyword>
<comment type="caution">
    <text evidence="1">The sequence shown here is derived from an EMBL/GenBank/DDBJ whole genome shotgun (WGS) entry which is preliminary data.</text>
</comment>
<proteinExistence type="predicted"/>
<accession>A0A8X6HVZ9</accession>
<gene>
    <name evidence="1" type="ORF">TNCT_38931</name>
</gene>
<reference evidence="1" key="1">
    <citation type="submission" date="2020-07" db="EMBL/GenBank/DDBJ databases">
        <title>Multicomponent nature underlies the extraordinary mechanical properties of spider dragline silk.</title>
        <authorList>
            <person name="Kono N."/>
            <person name="Nakamura H."/>
            <person name="Mori M."/>
            <person name="Yoshida Y."/>
            <person name="Ohtoshi R."/>
            <person name="Malay A.D."/>
            <person name="Moran D.A.P."/>
            <person name="Tomita M."/>
            <person name="Numata K."/>
            <person name="Arakawa K."/>
        </authorList>
    </citation>
    <scope>NUCLEOTIDE SEQUENCE</scope>
</reference>
<protein>
    <submittedName>
        <fullName evidence="1">Uncharacterized protein</fullName>
    </submittedName>
</protein>
<evidence type="ECO:0000313" key="2">
    <source>
        <dbReference type="Proteomes" id="UP000887116"/>
    </source>
</evidence>
<organism evidence="1 2">
    <name type="scientific">Trichonephila clavata</name>
    <name type="common">Joro spider</name>
    <name type="synonym">Nephila clavata</name>
    <dbReference type="NCBI Taxonomy" id="2740835"/>
    <lineage>
        <taxon>Eukaryota</taxon>
        <taxon>Metazoa</taxon>
        <taxon>Ecdysozoa</taxon>
        <taxon>Arthropoda</taxon>
        <taxon>Chelicerata</taxon>
        <taxon>Arachnida</taxon>
        <taxon>Araneae</taxon>
        <taxon>Araneomorphae</taxon>
        <taxon>Entelegynae</taxon>
        <taxon>Araneoidea</taxon>
        <taxon>Nephilidae</taxon>
        <taxon>Trichonephila</taxon>
    </lineage>
</organism>
<sequence length="136" mass="15420">MVESDDEVFFAALKNQCKIIESALQSKCNMNQQIREEARQELGELKSSVYRNFVMIKREKFVEACKESLKDAMLALPKKTYTSVLLPSLGEKLNEPSRKAFCCSVLIAAENCNSGDVKKLFKAQVNPRKETICFDT</sequence>
<name>A0A8X6HVZ9_TRICU</name>
<dbReference type="EMBL" id="BMAO01019457">
    <property type="protein sequence ID" value="GFR30678.1"/>
    <property type="molecule type" value="Genomic_DNA"/>
</dbReference>
<evidence type="ECO:0000313" key="1">
    <source>
        <dbReference type="EMBL" id="GFR30678.1"/>
    </source>
</evidence>